<evidence type="ECO:0000313" key="2">
    <source>
        <dbReference type="Proteomes" id="UP001296921"/>
    </source>
</evidence>
<protein>
    <recommendedName>
        <fullName evidence="3">RiboL-PSP-HEPN domain-containing protein</fullName>
    </recommendedName>
</protein>
<comment type="caution">
    <text evidence="1">The sequence shown here is derived from an EMBL/GenBank/DDBJ whole genome shotgun (WGS) entry which is preliminary data.</text>
</comment>
<name>A0ABS1IS13_9GAMM</name>
<organism evidence="1 2">
    <name type="scientific">Limnobaculum allomyrinae</name>
    <dbReference type="NCBI Taxonomy" id="2791986"/>
    <lineage>
        <taxon>Bacteria</taxon>
        <taxon>Pseudomonadati</taxon>
        <taxon>Pseudomonadota</taxon>
        <taxon>Gammaproteobacteria</taxon>
        <taxon>Enterobacterales</taxon>
        <taxon>Budviciaceae</taxon>
        <taxon>Limnobaculum</taxon>
    </lineage>
</organism>
<dbReference type="Proteomes" id="UP001296921">
    <property type="component" value="Unassembled WGS sequence"/>
</dbReference>
<sequence length="240" mass="27339">MKRTVEITKNSFFEIFSDAITLYELSAAEQKPHIKNILAKSSLLSINYALEAAANSFLSSIEVTQKLKSQFDRFSTLDKFDFTLQWHKETSLPRGVIQTQIIKELIDQRNALVHPKVTSIMDVIETTSGEDKLAYLHQSTSDPESPKSKLSNISLVPERYTDKDALIALKALVNFLNSYVNDWWGIDLETSAILLMPSWNGSIQAKPILYERNSLETVLRHDHHLEIKFLGLHGIFEQFA</sequence>
<dbReference type="RefSeq" id="WP_218467141.1">
    <property type="nucleotide sequence ID" value="NZ_JADRCR010000006.1"/>
</dbReference>
<proteinExistence type="predicted"/>
<gene>
    <name evidence="1" type="ORF">I2494_12605</name>
</gene>
<reference evidence="1 2" key="1">
    <citation type="submission" date="2020-11" db="EMBL/GenBank/DDBJ databases">
        <title>Insectihabitans protaetiae gen. nov. sp. nov. and Insectihabitans allomyrinae sp. nov., isolated from larvae of Protaetia brevitarsis seulensis and Allomyrina dichotoma, respectively.</title>
        <authorList>
            <person name="Lee S.D."/>
            <person name="Byeon Y.-S."/>
            <person name="Kim S.-M."/>
            <person name="Yang H.L."/>
            <person name="Kim I.S."/>
        </authorList>
    </citation>
    <scope>NUCLEOTIDE SEQUENCE [LARGE SCALE GENOMIC DNA]</scope>
    <source>
        <strain evidence="1 2">BWR-B9</strain>
    </source>
</reference>
<dbReference type="EMBL" id="JADRCR010000006">
    <property type="protein sequence ID" value="MBK5144547.1"/>
    <property type="molecule type" value="Genomic_DNA"/>
</dbReference>
<evidence type="ECO:0000313" key="1">
    <source>
        <dbReference type="EMBL" id="MBK5144547.1"/>
    </source>
</evidence>
<accession>A0ABS1IS13</accession>
<evidence type="ECO:0008006" key="3">
    <source>
        <dbReference type="Google" id="ProtNLM"/>
    </source>
</evidence>
<keyword evidence="2" id="KW-1185">Reference proteome</keyword>